<dbReference type="Proteomes" id="UP000321944">
    <property type="component" value="Chromosome"/>
</dbReference>
<dbReference type="OrthoDB" id="9813772at2"/>
<dbReference type="RefSeq" id="WP_094080638.1">
    <property type="nucleotide sequence ID" value="NZ_AP019841.1"/>
</dbReference>
<evidence type="ECO:0008006" key="3">
    <source>
        <dbReference type="Google" id="ProtNLM"/>
    </source>
</evidence>
<name>A0A510KS95_9FUSO</name>
<reference evidence="1 2" key="1">
    <citation type="submission" date="2019-07" db="EMBL/GenBank/DDBJ databases">
        <title>Complete Genome Sequence of Leptotrichia wadei Strain JMUB3936.</title>
        <authorList>
            <person name="Watanabe S."/>
            <person name="Cui L."/>
        </authorList>
    </citation>
    <scope>NUCLEOTIDE SEQUENCE [LARGE SCALE GENOMIC DNA]</scope>
    <source>
        <strain evidence="1 2">JMUB3936</strain>
    </source>
</reference>
<proteinExistence type="predicted"/>
<sequence>MKLYHGSNVKVKNPRIITNTRLLDFGYGFYLTSDFKQAKKWAKLTQKRRQQGIATVSVYEISKEQLKNLKVLYFESANREWLKFVTQNRSNNIINNENWDIIIGPVANDNTMPVINLYLNGIYDENEALKRLLPQNLKDQYTFKTEKALKYLKFLEVEL</sequence>
<evidence type="ECO:0000313" key="2">
    <source>
        <dbReference type="Proteomes" id="UP000321944"/>
    </source>
</evidence>
<organism evidence="1 2">
    <name type="scientific">Leptotrichia wadei</name>
    <dbReference type="NCBI Taxonomy" id="157687"/>
    <lineage>
        <taxon>Bacteria</taxon>
        <taxon>Fusobacteriati</taxon>
        <taxon>Fusobacteriota</taxon>
        <taxon>Fusobacteriia</taxon>
        <taxon>Fusobacteriales</taxon>
        <taxon>Leptotrichiaceae</taxon>
        <taxon>Leptotrichia</taxon>
    </lineage>
</organism>
<protein>
    <recommendedName>
        <fullName evidence="3">Sortase</fullName>
    </recommendedName>
</protein>
<dbReference type="EMBL" id="AP019841">
    <property type="protein sequence ID" value="BBM54608.1"/>
    <property type="molecule type" value="Genomic_DNA"/>
</dbReference>
<dbReference type="InterPro" id="IPR025051">
    <property type="entry name" value="DUF3990"/>
</dbReference>
<dbReference type="Pfam" id="PF13151">
    <property type="entry name" value="DUF3990"/>
    <property type="match status" value="1"/>
</dbReference>
<evidence type="ECO:0000313" key="1">
    <source>
        <dbReference type="EMBL" id="BBM54608.1"/>
    </source>
</evidence>
<dbReference type="AlphaFoldDB" id="A0A510KS95"/>
<accession>A0A510KS95</accession>
<gene>
    <name evidence="1" type="ORF">JMUB3936_0892</name>
</gene>